<proteinExistence type="predicted"/>
<reference evidence="3" key="1">
    <citation type="submission" date="2016-10" db="EMBL/GenBank/DDBJ databases">
        <authorList>
            <person name="Varghese N."/>
            <person name="Submissions S."/>
        </authorList>
    </citation>
    <scope>NUCLEOTIDE SEQUENCE [LARGE SCALE GENOMIC DNA]</scope>
    <source>
        <strain evidence="3">N6PO6</strain>
    </source>
</reference>
<name>A0A1I4XCM8_9GAMM</name>
<dbReference type="STRING" id="1367852.SAMN05216516_10434"/>
<gene>
    <name evidence="2" type="ORF">SAMN05216516_10434</name>
</gene>
<evidence type="ECO:0000313" key="2">
    <source>
        <dbReference type="EMBL" id="SFN23266.1"/>
    </source>
</evidence>
<dbReference type="AlphaFoldDB" id="A0A1I4XCM8"/>
<dbReference type="OrthoDB" id="7947598at2"/>
<dbReference type="RefSeq" id="WP_092876847.1">
    <property type="nucleotide sequence ID" value="NZ_FOVC01000004.1"/>
</dbReference>
<sequence length="200" mass="22795">MLKLLFVTLCSSLLTQHAVAATLDGFSRHYNSRCGSPAAKIDSQRALPAKFRSRNFPLVLEHTTLSDIQRQFKGEIQKNNRDEWLCYHSQAENLTWWFISRTNIEHGNLSTIMLSAIDYKAHCDIPARPVYLSGVTVPSLGATRNEVAHYFKSPISARDNCQQFETRIDSKDANTINSLRYFFEDNQVVGMSFEQLTTND</sequence>
<feature type="signal peptide" evidence="1">
    <location>
        <begin position="1"/>
        <end position="20"/>
    </location>
</feature>
<evidence type="ECO:0000256" key="1">
    <source>
        <dbReference type="SAM" id="SignalP"/>
    </source>
</evidence>
<dbReference type="Proteomes" id="UP000242222">
    <property type="component" value="Unassembled WGS sequence"/>
</dbReference>
<keyword evidence="1" id="KW-0732">Signal</keyword>
<accession>A0A1I4XCM8</accession>
<feature type="chain" id="PRO_5017296852" evidence="1">
    <location>
        <begin position="21"/>
        <end position="200"/>
    </location>
</feature>
<organism evidence="2 3">
    <name type="scientific">Izhakiella capsodis</name>
    <dbReference type="NCBI Taxonomy" id="1367852"/>
    <lineage>
        <taxon>Bacteria</taxon>
        <taxon>Pseudomonadati</taxon>
        <taxon>Pseudomonadota</taxon>
        <taxon>Gammaproteobacteria</taxon>
        <taxon>Enterobacterales</taxon>
        <taxon>Erwiniaceae</taxon>
        <taxon>Izhakiella</taxon>
    </lineage>
</organism>
<evidence type="ECO:0000313" key="3">
    <source>
        <dbReference type="Proteomes" id="UP000242222"/>
    </source>
</evidence>
<protein>
    <submittedName>
        <fullName evidence="2">Uncharacterized protein</fullName>
    </submittedName>
</protein>
<keyword evidence="3" id="KW-1185">Reference proteome</keyword>
<dbReference type="EMBL" id="FOVC01000004">
    <property type="protein sequence ID" value="SFN23266.1"/>
    <property type="molecule type" value="Genomic_DNA"/>
</dbReference>